<accession>A0A433DKS8</accession>
<evidence type="ECO:0000313" key="2">
    <source>
        <dbReference type="Proteomes" id="UP000268093"/>
    </source>
</evidence>
<evidence type="ECO:0000313" key="1">
    <source>
        <dbReference type="EMBL" id="RUP51439.1"/>
    </source>
</evidence>
<keyword evidence="2" id="KW-1185">Reference proteome</keyword>
<comment type="caution">
    <text evidence="1">The sequence shown here is derived from an EMBL/GenBank/DDBJ whole genome shotgun (WGS) entry which is preliminary data.</text>
</comment>
<organism evidence="1 2">
    <name type="scientific">Jimgerdemannia flammicorona</name>
    <dbReference type="NCBI Taxonomy" id="994334"/>
    <lineage>
        <taxon>Eukaryota</taxon>
        <taxon>Fungi</taxon>
        <taxon>Fungi incertae sedis</taxon>
        <taxon>Mucoromycota</taxon>
        <taxon>Mucoromycotina</taxon>
        <taxon>Endogonomycetes</taxon>
        <taxon>Endogonales</taxon>
        <taxon>Endogonaceae</taxon>
        <taxon>Jimgerdemannia</taxon>
    </lineage>
</organism>
<dbReference type="OrthoDB" id="2142503at2759"/>
<proteinExistence type="predicted"/>
<gene>
    <name evidence="1" type="ORF">BC936DRAFT_148139</name>
</gene>
<reference evidence="1 2" key="1">
    <citation type="journal article" date="2018" name="New Phytol.">
        <title>Phylogenomics of Endogonaceae and evolution of mycorrhizas within Mucoromycota.</title>
        <authorList>
            <person name="Chang Y."/>
            <person name="Desiro A."/>
            <person name="Na H."/>
            <person name="Sandor L."/>
            <person name="Lipzen A."/>
            <person name="Clum A."/>
            <person name="Barry K."/>
            <person name="Grigoriev I.V."/>
            <person name="Martin F.M."/>
            <person name="Stajich J.E."/>
            <person name="Smith M.E."/>
            <person name="Bonito G."/>
            <person name="Spatafora J.W."/>
        </authorList>
    </citation>
    <scope>NUCLEOTIDE SEQUENCE [LARGE SCALE GENOMIC DNA]</scope>
    <source>
        <strain evidence="1 2">GMNB39</strain>
    </source>
</reference>
<dbReference type="Proteomes" id="UP000268093">
    <property type="component" value="Unassembled WGS sequence"/>
</dbReference>
<sequence length="127" mass="13838">MSNLRILVCDPAFMATIITLVFALLVFSQPSYAANPVTFCKCTCGANSSILELPANETKPCALCNKQYCLEKVVNGTCEGIRDSTCPSTDFKSACFGVCPLVGDRDRESLLVEIWVLRLRRVLAGLP</sequence>
<dbReference type="PANTHER" id="PTHR36854:SF1">
    <property type="entry name" value="TRANSMEMBRANE PROTEIN"/>
    <property type="match status" value="1"/>
</dbReference>
<name>A0A433DKS8_9FUNG</name>
<dbReference type="PANTHER" id="PTHR36854">
    <property type="entry name" value="CHROMOSOME 9, WHOLE GENOME SHOTGUN SEQUENCE"/>
    <property type="match status" value="1"/>
</dbReference>
<dbReference type="EMBL" id="RBNI01000725">
    <property type="protein sequence ID" value="RUP51439.1"/>
    <property type="molecule type" value="Genomic_DNA"/>
</dbReference>
<protein>
    <submittedName>
        <fullName evidence="1">Uncharacterized protein</fullName>
    </submittedName>
</protein>